<evidence type="ECO:0000313" key="2">
    <source>
        <dbReference type="Proteomes" id="UP000019804"/>
    </source>
</evidence>
<keyword evidence="2" id="KW-1185">Reference proteome</keyword>
<gene>
    <name evidence="1" type="ORF">EURHEDRAFT_415869</name>
</gene>
<dbReference type="HOGENOM" id="CLU_2426650_0_0_1"/>
<protein>
    <submittedName>
        <fullName evidence="1">Uncharacterized protein</fullName>
    </submittedName>
</protein>
<dbReference type="STRING" id="1388766.A0A017S6B3"/>
<dbReference type="OrthoDB" id="2104739at2759"/>
<dbReference type="RefSeq" id="XP_040635852.1">
    <property type="nucleotide sequence ID" value="XM_040782802.1"/>
</dbReference>
<organism evidence="1 2">
    <name type="scientific">Aspergillus ruber (strain CBS 135680)</name>
    <dbReference type="NCBI Taxonomy" id="1388766"/>
    <lineage>
        <taxon>Eukaryota</taxon>
        <taxon>Fungi</taxon>
        <taxon>Dikarya</taxon>
        <taxon>Ascomycota</taxon>
        <taxon>Pezizomycotina</taxon>
        <taxon>Eurotiomycetes</taxon>
        <taxon>Eurotiomycetidae</taxon>
        <taxon>Eurotiales</taxon>
        <taxon>Aspergillaceae</taxon>
        <taxon>Aspergillus</taxon>
        <taxon>Aspergillus subgen. Aspergillus</taxon>
    </lineage>
</organism>
<accession>A0A017S6B3</accession>
<reference evidence="2" key="1">
    <citation type="journal article" date="2014" name="Nat. Commun.">
        <title>Genomic adaptations of the halophilic Dead Sea filamentous fungus Eurotium rubrum.</title>
        <authorList>
            <person name="Kis-Papo T."/>
            <person name="Weig A.R."/>
            <person name="Riley R."/>
            <person name="Persoh D."/>
            <person name="Salamov A."/>
            <person name="Sun H."/>
            <person name="Lipzen A."/>
            <person name="Wasser S.P."/>
            <person name="Rambold G."/>
            <person name="Grigoriev I.V."/>
            <person name="Nevo E."/>
        </authorList>
    </citation>
    <scope>NUCLEOTIDE SEQUENCE [LARGE SCALE GENOMIC DNA]</scope>
    <source>
        <strain evidence="2">CBS 135680</strain>
    </source>
</reference>
<name>A0A017S6B3_ASPRC</name>
<dbReference type="GeneID" id="63697926"/>
<dbReference type="Proteomes" id="UP000019804">
    <property type="component" value="Unassembled WGS sequence"/>
</dbReference>
<evidence type="ECO:0000313" key="1">
    <source>
        <dbReference type="EMBL" id="EYE92164.1"/>
    </source>
</evidence>
<proteinExistence type="predicted"/>
<dbReference type="AlphaFoldDB" id="A0A017S6B3"/>
<dbReference type="EMBL" id="KK088439">
    <property type="protein sequence ID" value="EYE92164.1"/>
    <property type="molecule type" value="Genomic_DNA"/>
</dbReference>
<sequence>MDSNKPYKRATSLQSLSRKYHCVASRDTFLRFFFSYIYVIFNDTNEPDVDTDISVALSYVDNFIGDPNQDPSTMVNIKGAVEKFAKYIVDNFLLPRTSIFYVQFFGFYC</sequence>